<feature type="compositionally biased region" description="Polar residues" evidence="1">
    <location>
        <begin position="193"/>
        <end position="205"/>
    </location>
</feature>
<organism evidence="2 3">
    <name type="scientific">Neocucurbitaria cava</name>
    <dbReference type="NCBI Taxonomy" id="798079"/>
    <lineage>
        <taxon>Eukaryota</taxon>
        <taxon>Fungi</taxon>
        <taxon>Dikarya</taxon>
        <taxon>Ascomycota</taxon>
        <taxon>Pezizomycotina</taxon>
        <taxon>Dothideomycetes</taxon>
        <taxon>Pleosporomycetidae</taxon>
        <taxon>Pleosporales</taxon>
        <taxon>Pleosporineae</taxon>
        <taxon>Cucurbitariaceae</taxon>
        <taxon>Neocucurbitaria</taxon>
    </lineage>
</organism>
<feature type="compositionally biased region" description="Basic residues" evidence="1">
    <location>
        <begin position="209"/>
        <end position="219"/>
    </location>
</feature>
<reference evidence="2" key="1">
    <citation type="submission" date="2022-10" db="EMBL/GenBank/DDBJ databases">
        <title>Tapping the CABI collections for fungal endophytes: first genome assemblies for Collariella, Neodidymelliopsis, Ascochyta clinopodiicola, Didymella pomorum, Didymosphaeria variabile, Neocosmospora piperis and Neocucurbitaria cava.</title>
        <authorList>
            <person name="Hill R."/>
        </authorList>
    </citation>
    <scope>NUCLEOTIDE SEQUENCE</scope>
    <source>
        <strain evidence="2">IMI 356814</strain>
    </source>
</reference>
<feature type="compositionally biased region" description="Basic and acidic residues" evidence="1">
    <location>
        <begin position="79"/>
        <end position="97"/>
    </location>
</feature>
<dbReference type="Proteomes" id="UP001140560">
    <property type="component" value="Unassembled WGS sequence"/>
</dbReference>
<name>A0A9W8Y584_9PLEO</name>
<feature type="region of interest" description="Disordered" evidence="1">
    <location>
        <begin position="72"/>
        <end position="97"/>
    </location>
</feature>
<accession>A0A9W8Y584</accession>
<evidence type="ECO:0000313" key="3">
    <source>
        <dbReference type="Proteomes" id="UP001140560"/>
    </source>
</evidence>
<protein>
    <submittedName>
        <fullName evidence="2">Uncharacterized protein</fullName>
    </submittedName>
</protein>
<dbReference type="AlphaFoldDB" id="A0A9W8Y584"/>
<feature type="region of interest" description="Disordered" evidence="1">
    <location>
        <begin position="193"/>
        <end position="219"/>
    </location>
</feature>
<comment type="caution">
    <text evidence="2">The sequence shown here is derived from an EMBL/GenBank/DDBJ whole genome shotgun (WGS) entry which is preliminary data.</text>
</comment>
<dbReference type="OrthoDB" id="3718497at2759"/>
<evidence type="ECO:0000256" key="1">
    <source>
        <dbReference type="SAM" id="MobiDB-lite"/>
    </source>
</evidence>
<dbReference type="EMBL" id="JAPEUY010000012">
    <property type="protein sequence ID" value="KAJ4367270.1"/>
    <property type="molecule type" value="Genomic_DNA"/>
</dbReference>
<evidence type="ECO:0000313" key="2">
    <source>
        <dbReference type="EMBL" id="KAJ4367270.1"/>
    </source>
</evidence>
<proteinExistence type="predicted"/>
<gene>
    <name evidence="2" type="ORF">N0V83_006851</name>
</gene>
<sequence>MAALRPHGSSLELTHYVSAAADSLPAVAVEIPVTRAPALVASQSKLETLPVEIVNQILSYFTHPRSRLPGLTEAQSAHDFPRQAKSDIKSKEDLTQPPDSDRWAADLFSWHLLSHPFHVLSLTSKRCNELVESYCSHLIRTKPGSVWVLRIDVESLALRLYGTRAFHNAHVQQMGKPCSICAITRFLPSQTRLTKSKSGQKTTRPLASLKKKVTKRSSR</sequence>
<keyword evidence="3" id="KW-1185">Reference proteome</keyword>